<evidence type="ECO:0000256" key="1">
    <source>
        <dbReference type="SAM" id="SignalP"/>
    </source>
</evidence>
<dbReference type="KEGG" id="svp:Pan189_26770"/>
<protein>
    <submittedName>
        <fullName evidence="2">Uncharacterized protein</fullName>
    </submittedName>
</protein>
<dbReference type="EMBL" id="CP036268">
    <property type="protein sequence ID" value="QDT38287.1"/>
    <property type="molecule type" value="Genomic_DNA"/>
</dbReference>
<keyword evidence="1" id="KW-0732">Signal</keyword>
<accession>A0A517R377</accession>
<gene>
    <name evidence="2" type="ORF">Pan189_26770</name>
</gene>
<keyword evidence="3" id="KW-1185">Reference proteome</keyword>
<sequence precursor="true">MRIAILAACLLMPVGIVSSAGAAEPSLKWVGTWAAEGKEEHCKELRCEAEQVDGDQWKAKFTGVCSEKFCFYVEMNGKAVGEKIIFSGETDLGEDNGGLYTWSGEIVGDEFKGQYAASAGKKGTFEMKPVPVTE</sequence>
<reference evidence="2 3" key="1">
    <citation type="submission" date="2019-02" db="EMBL/GenBank/DDBJ databases">
        <title>Deep-cultivation of Planctomycetes and their phenomic and genomic characterization uncovers novel biology.</title>
        <authorList>
            <person name="Wiegand S."/>
            <person name="Jogler M."/>
            <person name="Boedeker C."/>
            <person name="Pinto D."/>
            <person name="Vollmers J."/>
            <person name="Rivas-Marin E."/>
            <person name="Kohn T."/>
            <person name="Peeters S.H."/>
            <person name="Heuer A."/>
            <person name="Rast P."/>
            <person name="Oberbeckmann S."/>
            <person name="Bunk B."/>
            <person name="Jeske O."/>
            <person name="Meyerdierks A."/>
            <person name="Storesund J.E."/>
            <person name="Kallscheuer N."/>
            <person name="Luecker S."/>
            <person name="Lage O.M."/>
            <person name="Pohl T."/>
            <person name="Merkel B.J."/>
            <person name="Hornburger P."/>
            <person name="Mueller R.-W."/>
            <person name="Bruemmer F."/>
            <person name="Labrenz M."/>
            <person name="Spormann A.M."/>
            <person name="Op den Camp H."/>
            <person name="Overmann J."/>
            <person name="Amann R."/>
            <person name="Jetten M.S.M."/>
            <person name="Mascher T."/>
            <person name="Medema M.H."/>
            <person name="Devos D.P."/>
            <person name="Kaster A.-K."/>
            <person name="Ovreas L."/>
            <person name="Rohde M."/>
            <person name="Galperin M.Y."/>
            <person name="Jogler C."/>
        </authorList>
    </citation>
    <scope>NUCLEOTIDE SEQUENCE [LARGE SCALE GENOMIC DNA]</scope>
    <source>
        <strain evidence="2 3">Pan189</strain>
    </source>
</reference>
<organism evidence="2 3">
    <name type="scientific">Stratiformator vulcanicus</name>
    <dbReference type="NCBI Taxonomy" id="2527980"/>
    <lineage>
        <taxon>Bacteria</taxon>
        <taxon>Pseudomonadati</taxon>
        <taxon>Planctomycetota</taxon>
        <taxon>Planctomycetia</taxon>
        <taxon>Planctomycetales</taxon>
        <taxon>Planctomycetaceae</taxon>
        <taxon>Stratiformator</taxon>
    </lineage>
</organism>
<dbReference type="Proteomes" id="UP000317318">
    <property type="component" value="Chromosome"/>
</dbReference>
<feature type="chain" id="PRO_5022040959" evidence="1">
    <location>
        <begin position="23"/>
        <end position="134"/>
    </location>
</feature>
<dbReference type="AlphaFoldDB" id="A0A517R377"/>
<dbReference type="RefSeq" id="WP_145364409.1">
    <property type="nucleotide sequence ID" value="NZ_CP036268.1"/>
</dbReference>
<evidence type="ECO:0000313" key="2">
    <source>
        <dbReference type="EMBL" id="QDT38287.1"/>
    </source>
</evidence>
<feature type="signal peptide" evidence="1">
    <location>
        <begin position="1"/>
        <end position="22"/>
    </location>
</feature>
<name>A0A517R377_9PLAN</name>
<evidence type="ECO:0000313" key="3">
    <source>
        <dbReference type="Proteomes" id="UP000317318"/>
    </source>
</evidence>
<proteinExistence type="predicted"/>